<reference evidence="21 22" key="1">
    <citation type="submission" date="2016-10" db="EMBL/GenBank/DDBJ databases">
        <authorList>
            <person name="de Groot N.N."/>
        </authorList>
    </citation>
    <scope>NUCLEOTIDE SEQUENCE [LARGE SCALE GENOMIC DNA]</scope>
    <source>
        <strain evidence="21 22">DSM 5885</strain>
    </source>
</reference>
<dbReference type="FunFam" id="1.10.287.130:FF:000002">
    <property type="entry name" value="Two-component osmosensing histidine kinase"/>
    <property type="match status" value="1"/>
</dbReference>
<dbReference type="GO" id="GO:0005524">
    <property type="term" value="F:ATP binding"/>
    <property type="evidence" value="ECO:0007669"/>
    <property type="project" value="UniProtKB-KW"/>
</dbReference>
<evidence type="ECO:0000259" key="17">
    <source>
        <dbReference type="PROSITE" id="PS50110"/>
    </source>
</evidence>
<accession>A0A1G8LIY4</accession>
<comment type="subcellular location">
    <subcellularLocation>
        <location evidence="2">Membrane</location>
    </subcellularLocation>
</comment>
<dbReference type="SUPFAM" id="SSF52172">
    <property type="entry name" value="CheY-like"/>
    <property type="match status" value="1"/>
</dbReference>
<evidence type="ECO:0000259" key="19">
    <source>
        <dbReference type="PROSITE" id="PS50113"/>
    </source>
</evidence>
<gene>
    <name evidence="21" type="ORF">SAMN05660652_03653</name>
</gene>
<feature type="modified residue" description="4-aspartylphosphate" evidence="14">
    <location>
        <position position="833"/>
    </location>
</feature>
<dbReference type="SUPFAM" id="SSF47384">
    <property type="entry name" value="Homodimeric domain of signal transducing histidine kinase"/>
    <property type="match status" value="1"/>
</dbReference>
<dbReference type="InterPro" id="IPR000014">
    <property type="entry name" value="PAS"/>
</dbReference>
<evidence type="ECO:0000256" key="3">
    <source>
        <dbReference type="ARBA" id="ARBA00012438"/>
    </source>
</evidence>
<dbReference type="EMBL" id="FNCY01000021">
    <property type="protein sequence ID" value="SDI55585.1"/>
    <property type="molecule type" value="Genomic_DNA"/>
</dbReference>
<comment type="function">
    <text evidence="10">Member of the two-component regulatory system BvgS/BvgA. Phosphorylates BvgA via a four-step phosphorelay in response to environmental signals.</text>
</comment>
<evidence type="ECO:0000256" key="5">
    <source>
        <dbReference type="ARBA" id="ARBA00022679"/>
    </source>
</evidence>
<evidence type="ECO:0000259" key="20">
    <source>
        <dbReference type="PROSITE" id="PS50885"/>
    </source>
</evidence>
<evidence type="ECO:0000256" key="2">
    <source>
        <dbReference type="ARBA" id="ARBA00004370"/>
    </source>
</evidence>
<keyword evidence="4 14" id="KW-0597">Phosphoprotein</keyword>
<feature type="transmembrane region" description="Helical" evidence="15">
    <location>
        <begin position="15"/>
        <end position="34"/>
    </location>
</feature>
<dbReference type="PROSITE" id="PS50109">
    <property type="entry name" value="HIS_KIN"/>
    <property type="match status" value="1"/>
</dbReference>
<dbReference type="InterPro" id="IPR003661">
    <property type="entry name" value="HisK_dim/P_dom"/>
</dbReference>
<evidence type="ECO:0000256" key="6">
    <source>
        <dbReference type="ARBA" id="ARBA00022741"/>
    </source>
</evidence>
<dbReference type="InterPro" id="IPR001789">
    <property type="entry name" value="Sig_transdc_resp-reg_receiver"/>
</dbReference>
<dbReference type="OrthoDB" id="5519028at2"/>
<comment type="subunit">
    <text evidence="11">At low DSF concentrations, interacts with RpfF.</text>
</comment>
<keyword evidence="22" id="KW-1185">Reference proteome</keyword>
<dbReference type="InterPro" id="IPR005467">
    <property type="entry name" value="His_kinase_dom"/>
</dbReference>
<evidence type="ECO:0000256" key="9">
    <source>
        <dbReference type="ARBA" id="ARBA00023012"/>
    </source>
</evidence>
<keyword evidence="7" id="KW-0418">Kinase</keyword>
<dbReference type="Pfam" id="PF00072">
    <property type="entry name" value="Response_reg"/>
    <property type="match status" value="1"/>
</dbReference>
<dbReference type="PROSITE" id="PS50885">
    <property type="entry name" value="HAMP"/>
    <property type="match status" value="1"/>
</dbReference>
<organism evidence="21 22">
    <name type="scientific">Propionivibrio dicarboxylicus</name>
    <dbReference type="NCBI Taxonomy" id="83767"/>
    <lineage>
        <taxon>Bacteria</taxon>
        <taxon>Pseudomonadati</taxon>
        <taxon>Pseudomonadota</taxon>
        <taxon>Betaproteobacteria</taxon>
        <taxon>Rhodocyclales</taxon>
        <taxon>Rhodocyclaceae</taxon>
        <taxon>Propionivibrio</taxon>
    </lineage>
</organism>
<dbReference type="Proteomes" id="UP000198607">
    <property type="component" value="Unassembled WGS sequence"/>
</dbReference>
<dbReference type="RefSeq" id="WP_143009924.1">
    <property type="nucleotide sequence ID" value="NZ_FNCY01000021.1"/>
</dbReference>
<dbReference type="PROSITE" id="PS50110">
    <property type="entry name" value="RESPONSE_REGULATORY"/>
    <property type="match status" value="1"/>
</dbReference>
<keyword evidence="15" id="KW-0812">Transmembrane</keyword>
<dbReference type="InterPro" id="IPR000700">
    <property type="entry name" value="PAS-assoc_C"/>
</dbReference>
<keyword evidence="6" id="KW-0547">Nucleotide-binding</keyword>
<dbReference type="Pfam" id="PF00989">
    <property type="entry name" value="PAS"/>
    <property type="match status" value="1"/>
</dbReference>
<evidence type="ECO:0000256" key="4">
    <source>
        <dbReference type="ARBA" id="ARBA00022553"/>
    </source>
</evidence>
<evidence type="ECO:0000313" key="22">
    <source>
        <dbReference type="Proteomes" id="UP000198607"/>
    </source>
</evidence>
<feature type="domain" description="Response regulatory" evidence="17">
    <location>
        <begin position="784"/>
        <end position="900"/>
    </location>
</feature>
<evidence type="ECO:0000313" key="21">
    <source>
        <dbReference type="EMBL" id="SDI55585.1"/>
    </source>
</evidence>
<evidence type="ECO:0000256" key="11">
    <source>
        <dbReference type="ARBA" id="ARBA00064003"/>
    </source>
</evidence>
<dbReference type="SMART" id="SM00304">
    <property type="entry name" value="HAMP"/>
    <property type="match status" value="1"/>
</dbReference>
<keyword evidence="15" id="KW-1133">Transmembrane helix</keyword>
<evidence type="ECO:0000256" key="15">
    <source>
        <dbReference type="SAM" id="Phobius"/>
    </source>
</evidence>
<dbReference type="STRING" id="83767.SAMN05660652_03653"/>
<dbReference type="PROSITE" id="PS50113">
    <property type="entry name" value="PAC"/>
    <property type="match status" value="1"/>
</dbReference>
<dbReference type="InterPro" id="IPR003594">
    <property type="entry name" value="HATPase_dom"/>
</dbReference>
<dbReference type="InterPro" id="IPR004358">
    <property type="entry name" value="Sig_transdc_His_kin-like_C"/>
</dbReference>
<evidence type="ECO:0000259" key="18">
    <source>
        <dbReference type="PROSITE" id="PS50112"/>
    </source>
</evidence>
<evidence type="ECO:0000256" key="12">
    <source>
        <dbReference type="ARBA" id="ARBA00068150"/>
    </source>
</evidence>
<dbReference type="SMART" id="SM00388">
    <property type="entry name" value="HisKA"/>
    <property type="match status" value="1"/>
</dbReference>
<dbReference type="NCBIfam" id="TIGR00229">
    <property type="entry name" value="sensory_box"/>
    <property type="match status" value="1"/>
</dbReference>
<feature type="transmembrane region" description="Helical" evidence="15">
    <location>
        <begin position="294"/>
        <end position="312"/>
    </location>
</feature>
<keyword evidence="8" id="KW-0067">ATP-binding</keyword>
<dbReference type="CDD" id="cd17546">
    <property type="entry name" value="REC_hyHK_CKI1_RcsC-like"/>
    <property type="match status" value="1"/>
</dbReference>
<dbReference type="InterPro" id="IPR011006">
    <property type="entry name" value="CheY-like_superfamily"/>
</dbReference>
<dbReference type="GO" id="GO:0000155">
    <property type="term" value="F:phosphorelay sensor kinase activity"/>
    <property type="evidence" value="ECO:0007669"/>
    <property type="project" value="InterPro"/>
</dbReference>
<dbReference type="InterPro" id="IPR003660">
    <property type="entry name" value="HAMP_dom"/>
</dbReference>
<dbReference type="SMART" id="SM00387">
    <property type="entry name" value="HATPase_c"/>
    <property type="match status" value="1"/>
</dbReference>
<dbReference type="Pfam" id="PF00512">
    <property type="entry name" value="HisKA"/>
    <property type="match status" value="1"/>
</dbReference>
<proteinExistence type="predicted"/>
<dbReference type="SUPFAM" id="SSF55874">
    <property type="entry name" value="ATPase domain of HSP90 chaperone/DNA topoisomerase II/histidine kinase"/>
    <property type="match status" value="1"/>
</dbReference>
<evidence type="ECO:0000256" key="7">
    <source>
        <dbReference type="ARBA" id="ARBA00022777"/>
    </source>
</evidence>
<feature type="domain" description="Histidine kinase" evidence="16">
    <location>
        <begin position="537"/>
        <end position="757"/>
    </location>
</feature>
<dbReference type="Gene3D" id="3.40.50.2300">
    <property type="match status" value="1"/>
</dbReference>
<evidence type="ECO:0000256" key="13">
    <source>
        <dbReference type="ARBA" id="ARBA00070152"/>
    </source>
</evidence>
<dbReference type="PROSITE" id="PS50112">
    <property type="entry name" value="PAS"/>
    <property type="match status" value="1"/>
</dbReference>
<dbReference type="CDD" id="cd06225">
    <property type="entry name" value="HAMP"/>
    <property type="match status" value="1"/>
</dbReference>
<feature type="domain" description="PAS" evidence="18">
    <location>
        <begin position="376"/>
        <end position="427"/>
    </location>
</feature>
<dbReference type="InterPro" id="IPR036097">
    <property type="entry name" value="HisK_dim/P_sf"/>
</dbReference>
<dbReference type="EC" id="2.7.13.3" evidence="3"/>
<protein>
    <recommendedName>
        <fullName evidence="12">Sensory/regulatory protein RpfC</fullName>
        <ecNumber evidence="3">2.7.13.3</ecNumber>
    </recommendedName>
    <alternativeName>
        <fullName evidence="13">Virulence sensor protein BvgS</fullName>
    </alternativeName>
</protein>
<dbReference type="InterPro" id="IPR035965">
    <property type="entry name" value="PAS-like_dom_sf"/>
</dbReference>
<dbReference type="CDD" id="cd00130">
    <property type="entry name" value="PAS"/>
    <property type="match status" value="1"/>
</dbReference>
<evidence type="ECO:0000259" key="16">
    <source>
        <dbReference type="PROSITE" id="PS50109"/>
    </source>
</evidence>
<dbReference type="Gene3D" id="3.30.450.20">
    <property type="entry name" value="PAS domain"/>
    <property type="match status" value="2"/>
</dbReference>
<dbReference type="CDD" id="cd18773">
    <property type="entry name" value="PDC1_HK_sensor"/>
    <property type="match status" value="1"/>
</dbReference>
<dbReference type="PANTHER" id="PTHR45339:SF1">
    <property type="entry name" value="HYBRID SIGNAL TRANSDUCTION HISTIDINE KINASE J"/>
    <property type="match status" value="1"/>
</dbReference>
<dbReference type="Gene3D" id="1.10.287.130">
    <property type="match status" value="1"/>
</dbReference>
<feature type="domain" description="HAMP" evidence="20">
    <location>
        <begin position="342"/>
        <end position="371"/>
    </location>
</feature>
<evidence type="ECO:0000256" key="1">
    <source>
        <dbReference type="ARBA" id="ARBA00000085"/>
    </source>
</evidence>
<dbReference type="PRINTS" id="PR00344">
    <property type="entry name" value="BCTRLSENSOR"/>
</dbReference>
<dbReference type="FunFam" id="3.30.565.10:FF:000010">
    <property type="entry name" value="Sensor histidine kinase RcsC"/>
    <property type="match status" value="1"/>
</dbReference>
<evidence type="ECO:0000256" key="8">
    <source>
        <dbReference type="ARBA" id="ARBA00022840"/>
    </source>
</evidence>
<keyword evidence="5" id="KW-0808">Transferase</keyword>
<keyword evidence="15" id="KW-0472">Membrane</keyword>
<dbReference type="Gene3D" id="6.10.340.10">
    <property type="match status" value="1"/>
</dbReference>
<dbReference type="SUPFAM" id="SSF55785">
    <property type="entry name" value="PYP-like sensor domain (PAS domain)"/>
    <property type="match status" value="1"/>
</dbReference>
<dbReference type="SMART" id="SM00448">
    <property type="entry name" value="REC"/>
    <property type="match status" value="1"/>
</dbReference>
<name>A0A1G8LIY4_9RHOO</name>
<dbReference type="GO" id="GO:0016020">
    <property type="term" value="C:membrane"/>
    <property type="evidence" value="ECO:0007669"/>
    <property type="project" value="UniProtKB-SubCell"/>
</dbReference>
<comment type="catalytic activity">
    <reaction evidence="1">
        <text>ATP + protein L-histidine = ADP + protein N-phospho-L-histidine.</text>
        <dbReference type="EC" id="2.7.13.3"/>
    </reaction>
</comment>
<sequence length="902" mass="98232">MLTKLLDKLSIKAQVTLFAVGILVVCIWTMAFYVERMLHEDIQRHLGEQQLSTATMMAQVIDDELVSRVTSMERYASGRIEPSMLGSPASLQLRLEQSPAILSLFNGGLFVADVRGRMLASVQKSLGQQGLRANETEAVMTAISEARPVIGRPSVDGETSAQSLMIAIPLREASGKVLGALVGVTDLAATNFLERTVQSGYGKTGGYLLIDPVQNLIIAATDRSRVMQPAPALGRNAMHDKYLRGYEGFGVAESSRGVVELSAAKGVPMAGWFAVATLPVEEAFAPIEAMKRRLLGGALLFSVLAGPLAGWLSRRLLQRLFAPIMTASLAVSDQVGGARPIAPLPVTRRDEIGDLISSFNHLLEVLNRREEALQASEAEFRELFNDIPVGYHDLDAAGRIVRINRTELKTLGYAEEEMLGRYIWDFVEGSGVSRQAVKEKLAEIRSVENTFERNFRRKDGTTIPAIIQDKCWRDKDGKVVGMRSSMMYIAERKKAEAELELHRHHLEELIASRTAELTLAKAEAVAANAAKSTFLANMSHEIRTPLSGIIGMTHLLKQSRVTQVQAERLDKIDAAASHLLHVIDDILDLSKIEAGKLVLDAGPVDIPALLSTVVSIMDVRAQAKGLVLKVEAASEFPRFVGDVTRLRQALLNYAGNAIKFTAAGSITLRASILEETDDVAVLRFDVQDTGIGIAPEAMSRLFTPFEQADASTSRRYGGTGLGLTITRRIARMMGGETGAESAPGVGSTFWLTACLVKDVSPPTSVSADMESLGTILRQRYPGRRVLVVDDEPMNLEIACCMMGDVGLCVETAADGDQAIGMVRKSPYALILMDMQMPRMDGLEATRQIRALSEHASTPILAMTANAFAEDKVRCLEAGMNDFIVKPFGPQILFSTLVKWLER</sequence>
<dbReference type="Gene3D" id="3.30.565.10">
    <property type="entry name" value="Histidine kinase-like ATPase, C-terminal domain"/>
    <property type="match status" value="1"/>
</dbReference>
<dbReference type="SMART" id="SM00091">
    <property type="entry name" value="PAS"/>
    <property type="match status" value="1"/>
</dbReference>
<dbReference type="PANTHER" id="PTHR45339">
    <property type="entry name" value="HYBRID SIGNAL TRANSDUCTION HISTIDINE KINASE J"/>
    <property type="match status" value="1"/>
</dbReference>
<dbReference type="AlphaFoldDB" id="A0A1G8LIY4"/>
<keyword evidence="9" id="KW-0902">Two-component regulatory system</keyword>
<dbReference type="CDD" id="cd00082">
    <property type="entry name" value="HisKA"/>
    <property type="match status" value="1"/>
</dbReference>
<feature type="domain" description="PAC" evidence="19">
    <location>
        <begin position="449"/>
        <end position="501"/>
    </location>
</feature>
<dbReference type="CDD" id="cd16922">
    <property type="entry name" value="HATPase_EvgS-ArcB-TorS-like"/>
    <property type="match status" value="1"/>
</dbReference>
<evidence type="ECO:0000256" key="14">
    <source>
        <dbReference type="PROSITE-ProRule" id="PRU00169"/>
    </source>
</evidence>
<dbReference type="Pfam" id="PF02518">
    <property type="entry name" value="HATPase_c"/>
    <property type="match status" value="1"/>
</dbReference>
<evidence type="ECO:0000256" key="10">
    <source>
        <dbReference type="ARBA" id="ARBA00058004"/>
    </source>
</evidence>
<dbReference type="InterPro" id="IPR013767">
    <property type="entry name" value="PAS_fold"/>
</dbReference>
<dbReference type="InterPro" id="IPR036890">
    <property type="entry name" value="HATPase_C_sf"/>
</dbReference>